<reference evidence="7 8" key="1">
    <citation type="submission" date="2024-02" db="EMBL/GenBank/DDBJ databases">
        <title>A novel Wenzhouxiangellaceae bacterium, isolated from coastal sediments.</title>
        <authorList>
            <person name="Du Z.-J."/>
            <person name="Ye Y.-Q."/>
            <person name="Zhang X.-Y."/>
        </authorList>
    </citation>
    <scope>NUCLEOTIDE SEQUENCE [LARGE SCALE GENOMIC DNA]</scope>
    <source>
        <strain evidence="7 8">CH-27</strain>
    </source>
</reference>
<dbReference type="SUPFAM" id="SSF52283">
    <property type="entry name" value="Formate/glycerate dehydrogenase catalytic domain-like"/>
    <property type="match status" value="1"/>
</dbReference>
<dbReference type="GO" id="GO:0051287">
    <property type="term" value="F:NAD binding"/>
    <property type="evidence" value="ECO:0007669"/>
    <property type="project" value="InterPro"/>
</dbReference>
<dbReference type="EMBL" id="JAZHOG010000005">
    <property type="protein sequence ID" value="MEJ8567832.1"/>
    <property type="molecule type" value="Genomic_DNA"/>
</dbReference>
<dbReference type="SUPFAM" id="SSF51735">
    <property type="entry name" value="NAD(P)-binding Rossmann-fold domains"/>
    <property type="match status" value="1"/>
</dbReference>
<dbReference type="InterPro" id="IPR006139">
    <property type="entry name" value="D-isomer_2_OHA_DH_cat_dom"/>
</dbReference>
<evidence type="ECO:0000259" key="5">
    <source>
        <dbReference type="Pfam" id="PF00389"/>
    </source>
</evidence>
<evidence type="ECO:0000256" key="1">
    <source>
        <dbReference type="ARBA" id="ARBA00005854"/>
    </source>
</evidence>
<sequence>MSAGPANRGVFLDLGTVDNGDLDRSCLERVVGEWRWHEHTGQDQIIERIRGADVVVSNKCVFSREILAQASDLRLLSLVATGTDNIDLEAAHDRGVTVCNIRDYCSESVAQHTITLMLSLLTGLPWYWRQVRAGEWSRAMQFCLNDRPIREARGLVFGVVGYGSLGRAAADRARGLGMEVIVAERRGVAPRPGRLSFDEVIRRSDVLSLHCPLNSETRGLIDRNVLDRMKSDAVLINTARGGIVVEEDLANALRAGDIAGAGVDTLSREPPPADHPLLAEDIPNLLVTPHNAWASRTARQAGLEQVARVIAGFLAGEPINRV</sequence>
<dbReference type="Gene3D" id="3.40.50.720">
    <property type="entry name" value="NAD(P)-binding Rossmann-like Domain"/>
    <property type="match status" value="2"/>
</dbReference>
<keyword evidence="3" id="KW-0520">NAD</keyword>
<dbReference type="InterPro" id="IPR050418">
    <property type="entry name" value="D-iso_2-hydroxyacid_DH_PdxB"/>
</dbReference>
<dbReference type="PANTHER" id="PTHR43761">
    <property type="entry name" value="D-ISOMER SPECIFIC 2-HYDROXYACID DEHYDROGENASE FAMILY PROTEIN (AFU_ORTHOLOGUE AFUA_1G13630)"/>
    <property type="match status" value="1"/>
</dbReference>
<evidence type="ECO:0000259" key="6">
    <source>
        <dbReference type="Pfam" id="PF02826"/>
    </source>
</evidence>
<name>A0AAW9RCP3_9GAMM</name>
<keyword evidence="2 4" id="KW-0560">Oxidoreductase</keyword>
<comment type="caution">
    <text evidence="7">The sequence shown here is derived from an EMBL/GenBank/DDBJ whole genome shotgun (WGS) entry which is preliminary data.</text>
</comment>
<dbReference type="Pfam" id="PF02826">
    <property type="entry name" value="2-Hacid_dh_C"/>
    <property type="match status" value="1"/>
</dbReference>
<comment type="similarity">
    <text evidence="1 4">Belongs to the D-isomer specific 2-hydroxyacid dehydrogenase family.</text>
</comment>
<dbReference type="PROSITE" id="PS00671">
    <property type="entry name" value="D_2_HYDROXYACID_DH_3"/>
    <property type="match status" value="1"/>
</dbReference>
<keyword evidence="8" id="KW-1185">Reference proteome</keyword>
<gene>
    <name evidence="7" type="ORF">V3330_09370</name>
</gene>
<dbReference type="AlphaFoldDB" id="A0AAW9RCP3"/>
<dbReference type="Proteomes" id="UP001359886">
    <property type="component" value="Unassembled WGS sequence"/>
</dbReference>
<dbReference type="PROSITE" id="PS00670">
    <property type="entry name" value="D_2_HYDROXYACID_DH_2"/>
    <property type="match status" value="1"/>
</dbReference>
<evidence type="ECO:0000256" key="2">
    <source>
        <dbReference type="ARBA" id="ARBA00023002"/>
    </source>
</evidence>
<dbReference type="CDD" id="cd12162">
    <property type="entry name" value="2-Hacid_dh_4"/>
    <property type="match status" value="1"/>
</dbReference>
<accession>A0AAW9RCP3</accession>
<dbReference type="Pfam" id="PF00389">
    <property type="entry name" value="2-Hacid_dh"/>
    <property type="match status" value="1"/>
</dbReference>
<evidence type="ECO:0000256" key="3">
    <source>
        <dbReference type="ARBA" id="ARBA00023027"/>
    </source>
</evidence>
<evidence type="ECO:0000256" key="4">
    <source>
        <dbReference type="RuleBase" id="RU003719"/>
    </source>
</evidence>
<evidence type="ECO:0000313" key="7">
    <source>
        <dbReference type="EMBL" id="MEJ8567832.1"/>
    </source>
</evidence>
<protein>
    <submittedName>
        <fullName evidence="7">D-2-hydroxyacid dehydrogenase</fullName>
    </submittedName>
</protein>
<dbReference type="PANTHER" id="PTHR43761:SF1">
    <property type="entry name" value="D-ISOMER SPECIFIC 2-HYDROXYACID DEHYDROGENASE CATALYTIC DOMAIN-CONTAINING PROTEIN-RELATED"/>
    <property type="match status" value="1"/>
</dbReference>
<organism evidence="7 8">
    <name type="scientific">Elongatibacter sediminis</name>
    <dbReference type="NCBI Taxonomy" id="3119006"/>
    <lineage>
        <taxon>Bacteria</taxon>
        <taxon>Pseudomonadati</taxon>
        <taxon>Pseudomonadota</taxon>
        <taxon>Gammaproteobacteria</taxon>
        <taxon>Chromatiales</taxon>
        <taxon>Wenzhouxiangellaceae</taxon>
        <taxon>Elongatibacter</taxon>
    </lineage>
</organism>
<evidence type="ECO:0000313" key="8">
    <source>
        <dbReference type="Proteomes" id="UP001359886"/>
    </source>
</evidence>
<dbReference type="InterPro" id="IPR006140">
    <property type="entry name" value="D-isomer_DH_NAD-bd"/>
</dbReference>
<feature type="domain" description="D-isomer specific 2-hydroxyacid dehydrogenase catalytic" evidence="5">
    <location>
        <begin position="33"/>
        <end position="320"/>
    </location>
</feature>
<dbReference type="RefSeq" id="WP_354695154.1">
    <property type="nucleotide sequence ID" value="NZ_JAZHOG010000005.1"/>
</dbReference>
<dbReference type="InterPro" id="IPR029753">
    <property type="entry name" value="D-isomer_DH_CS"/>
</dbReference>
<feature type="domain" description="D-isomer specific 2-hydroxyacid dehydrogenase NAD-binding" evidence="6">
    <location>
        <begin position="114"/>
        <end position="292"/>
    </location>
</feature>
<proteinExistence type="inferred from homology"/>
<dbReference type="InterPro" id="IPR036291">
    <property type="entry name" value="NAD(P)-bd_dom_sf"/>
</dbReference>
<dbReference type="GO" id="GO:0016616">
    <property type="term" value="F:oxidoreductase activity, acting on the CH-OH group of donors, NAD or NADP as acceptor"/>
    <property type="evidence" value="ECO:0007669"/>
    <property type="project" value="InterPro"/>
</dbReference>